<dbReference type="InterPro" id="IPR016039">
    <property type="entry name" value="Thiolase-like"/>
</dbReference>
<organism evidence="1 2">
    <name type="scientific">Pseudofulvibacter geojedonensis</name>
    <dbReference type="NCBI Taxonomy" id="1123758"/>
    <lineage>
        <taxon>Bacteria</taxon>
        <taxon>Pseudomonadati</taxon>
        <taxon>Bacteroidota</taxon>
        <taxon>Flavobacteriia</taxon>
        <taxon>Flavobacteriales</taxon>
        <taxon>Flavobacteriaceae</taxon>
        <taxon>Pseudofulvibacter</taxon>
    </lineage>
</organism>
<gene>
    <name evidence="1" type="ORF">ACFQ1O_03525</name>
</gene>
<comment type="caution">
    <text evidence="1">The sequence shown here is derived from an EMBL/GenBank/DDBJ whole genome shotgun (WGS) entry which is preliminary data.</text>
</comment>
<dbReference type="RefSeq" id="WP_377713404.1">
    <property type="nucleotide sequence ID" value="NZ_JBHTJM010000003.1"/>
</dbReference>
<protein>
    <submittedName>
        <fullName evidence="1">Uncharacterized protein</fullName>
    </submittedName>
</protein>
<dbReference type="EMBL" id="JBHTJM010000003">
    <property type="protein sequence ID" value="MFD0963072.1"/>
    <property type="molecule type" value="Genomic_DNA"/>
</dbReference>
<keyword evidence="2" id="KW-1185">Reference proteome</keyword>
<dbReference type="SUPFAM" id="SSF53901">
    <property type="entry name" value="Thiolase-like"/>
    <property type="match status" value="1"/>
</dbReference>
<evidence type="ECO:0000313" key="1">
    <source>
        <dbReference type="EMBL" id="MFD0963072.1"/>
    </source>
</evidence>
<reference evidence="2" key="1">
    <citation type="journal article" date="2019" name="Int. J. Syst. Evol. Microbiol.">
        <title>The Global Catalogue of Microorganisms (GCM) 10K type strain sequencing project: providing services to taxonomists for standard genome sequencing and annotation.</title>
        <authorList>
            <consortium name="The Broad Institute Genomics Platform"/>
            <consortium name="The Broad Institute Genome Sequencing Center for Infectious Disease"/>
            <person name="Wu L."/>
            <person name="Ma J."/>
        </authorList>
    </citation>
    <scope>NUCLEOTIDE SEQUENCE [LARGE SCALE GENOMIC DNA]</scope>
    <source>
        <strain evidence="2">CCUG 62114</strain>
    </source>
</reference>
<name>A0ABW3I0D4_9FLAO</name>
<evidence type="ECO:0000313" key="2">
    <source>
        <dbReference type="Proteomes" id="UP001596997"/>
    </source>
</evidence>
<accession>A0ABW3I0D4</accession>
<proteinExistence type="predicted"/>
<dbReference type="Gene3D" id="3.40.47.10">
    <property type="match status" value="1"/>
</dbReference>
<sequence length="303" mass="34949">MKIINAITHFPKERAKVNTNQELPLDDNRPRFSSEDLVLDATLPVCKQLLEEVNFNPLEIDLILNITLTPDRLFQDKTIGVPRVAHPIHYLIKAENAFVIDIHESDWNTAFTIAKAFMVDQNRKNVLIIRTEFLHSSVHPDYKSGFNIPDGIALILAEQDNDEIAIDYKDLETKDVFCRYDMLPKGGELAEEQFRSKLTWKADEKYVEDLNKTGQEFLNQMLEKNKEVDGVVFESWFPKHDITCEDSEKVFKSIQKEDTFKSLGAFSLPHYLRELKENKEVSTICSISYSPFINRYSGTVLSV</sequence>
<dbReference type="Proteomes" id="UP001596997">
    <property type="component" value="Unassembled WGS sequence"/>
</dbReference>